<dbReference type="Pfam" id="PF22366">
    <property type="entry name" value="NDH2_C"/>
    <property type="match status" value="1"/>
</dbReference>
<dbReference type="AlphaFoldDB" id="A0AAN9FX16"/>
<evidence type="ECO:0000313" key="8">
    <source>
        <dbReference type="EMBL" id="KAK7088099.1"/>
    </source>
</evidence>
<evidence type="ECO:0000259" key="6">
    <source>
        <dbReference type="Pfam" id="PF07992"/>
    </source>
</evidence>
<evidence type="ECO:0000256" key="4">
    <source>
        <dbReference type="ARBA" id="ARBA00023002"/>
    </source>
</evidence>
<dbReference type="GO" id="GO:0005739">
    <property type="term" value="C:mitochondrion"/>
    <property type="evidence" value="ECO:0007669"/>
    <property type="project" value="UniProtKB-ARBA"/>
</dbReference>
<keyword evidence="5" id="KW-0520">NAD</keyword>
<dbReference type="InterPro" id="IPR054585">
    <property type="entry name" value="NDH2-like_C"/>
</dbReference>
<keyword evidence="4" id="KW-0560">Oxidoreductase</keyword>
<protein>
    <recommendedName>
        <fullName evidence="10">NADH dehydrogenase</fullName>
    </recommendedName>
</protein>
<dbReference type="Pfam" id="PF07992">
    <property type="entry name" value="Pyr_redox_2"/>
    <property type="match status" value="1"/>
</dbReference>
<feature type="domain" description="External alternative NADH-ubiquinone oxidoreductase-like C-terminal" evidence="7">
    <location>
        <begin position="422"/>
        <end position="480"/>
    </location>
</feature>
<dbReference type="SUPFAM" id="SSF51905">
    <property type="entry name" value="FAD/NAD(P)-binding domain"/>
    <property type="match status" value="2"/>
</dbReference>
<keyword evidence="2" id="KW-0285">Flavoprotein</keyword>
<evidence type="ECO:0000259" key="7">
    <source>
        <dbReference type="Pfam" id="PF22366"/>
    </source>
</evidence>
<evidence type="ECO:0000256" key="5">
    <source>
        <dbReference type="ARBA" id="ARBA00023027"/>
    </source>
</evidence>
<evidence type="ECO:0000313" key="9">
    <source>
        <dbReference type="Proteomes" id="UP001374579"/>
    </source>
</evidence>
<organism evidence="8 9">
    <name type="scientific">Littorina saxatilis</name>
    <dbReference type="NCBI Taxonomy" id="31220"/>
    <lineage>
        <taxon>Eukaryota</taxon>
        <taxon>Metazoa</taxon>
        <taxon>Spiralia</taxon>
        <taxon>Lophotrochozoa</taxon>
        <taxon>Mollusca</taxon>
        <taxon>Gastropoda</taxon>
        <taxon>Caenogastropoda</taxon>
        <taxon>Littorinimorpha</taxon>
        <taxon>Littorinoidea</taxon>
        <taxon>Littorinidae</taxon>
        <taxon>Littorina</taxon>
    </lineage>
</organism>
<dbReference type="PANTHER" id="PTHR43706">
    <property type="entry name" value="NADH DEHYDROGENASE"/>
    <property type="match status" value="1"/>
</dbReference>
<comment type="similarity">
    <text evidence="1">Belongs to the NADH dehydrogenase family.</text>
</comment>
<keyword evidence="9" id="KW-1185">Reference proteome</keyword>
<name>A0AAN9FX16_9CAEN</name>
<evidence type="ECO:0008006" key="10">
    <source>
        <dbReference type="Google" id="ProtNLM"/>
    </source>
</evidence>
<proteinExistence type="inferred from homology"/>
<dbReference type="Gene3D" id="3.50.50.100">
    <property type="match status" value="1"/>
</dbReference>
<sequence length="484" mass="54336">MLSSVLPRALTHLQLSWSYSRSVTCQRKWRCTGVFLAPDQSRCSTVVCQRWNSSSVQEAVPTDPQPAGGRQRLVILGTGWGSYSVLKCIDKKQYDVLVVSPRNHFLFTPLLASTTVGTLEFRSIIEPIRNTGFRDSAHFHLSYATDLDLVNKSLSVTSVLQPTPTAAPLSYKISYDKLVIGVGALSSTFGVPGVEEHAFFLKEIHDARRIRNRILSNFELALQPGIDKEEAERLLHVVIVGGGPTGVEFGAELYDFIEQDVARLYKQQREQVRVTLVESNQILSSFDDRLRAYAEKKITQRKRFSLKQSSVVEVTATEVRLKGGEVLPCGLVVWSTGLAPHYFTRSLEVEKNARGQIVTDGHLQVKSDISSDAFAIGDCADIEDTPLPCTAQVAERQGRYLADFLNKGCPSDPEPFRFKNMGMLAYIGRYEALTDTPVARLQGFHSWLLWRSAYLTRLGSWRLRMQVPVDWLKTLIFGRDISRF</sequence>
<dbReference type="PRINTS" id="PR00368">
    <property type="entry name" value="FADPNR"/>
</dbReference>
<feature type="domain" description="FAD/NAD(P)-binding" evidence="6">
    <location>
        <begin position="72"/>
        <end position="398"/>
    </location>
</feature>
<dbReference type="InterPro" id="IPR045024">
    <property type="entry name" value="NDH-2"/>
</dbReference>
<evidence type="ECO:0000256" key="2">
    <source>
        <dbReference type="ARBA" id="ARBA00022630"/>
    </source>
</evidence>
<comment type="caution">
    <text evidence="8">The sequence shown here is derived from an EMBL/GenBank/DDBJ whole genome shotgun (WGS) entry which is preliminary data.</text>
</comment>
<dbReference type="Proteomes" id="UP001374579">
    <property type="component" value="Unassembled WGS sequence"/>
</dbReference>
<keyword evidence="3" id="KW-0274">FAD</keyword>
<dbReference type="EMBL" id="JBAMIC010004070">
    <property type="protein sequence ID" value="KAK7088099.1"/>
    <property type="molecule type" value="Genomic_DNA"/>
</dbReference>
<evidence type="ECO:0000256" key="1">
    <source>
        <dbReference type="ARBA" id="ARBA00005272"/>
    </source>
</evidence>
<dbReference type="PANTHER" id="PTHR43706:SF13">
    <property type="entry name" value="NADH DEHYDROGENASE-RELATED"/>
    <property type="match status" value="1"/>
</dbReference>
<dbReference type="GO" id="GO:0003954">
    <property type="term" value="F:NADH dehydrogenase activity"/>
    <property type="evidence" value="ECO:0007669"/>
    <property type="project" value="InterPro"/>
</dbReference>
<reference evidence="8 9" key="1">
    <citation type="submission" date="2024-02" db="EMBL/GenBank/DDBJ databases">
        <title>Chromosome-scale genome assembly of the rough periwinkle Littorina saxatilis.</title>
        <authorList>
            <person name="De Jode A."/>
            <person name="Faria R."/>
            <person name="Formenti G."/>
            <person name="Sims Y."/>
            <person name="Smith T.P."/>
            <person name="Tracey A."/>
            <person name="Wood J.M.D."/>
            <person name="Zagrodzka Z.B."/>
            <person name="Johannesson K."/>
            <person name="Butlin R.K."/>
            <person name="Leder E.H."/>
        </authorList>
    </citation>
    <scope>NUCLEOTIDE SEQUENCE [LARGE SCALE GENOMIC DNA]</scope>
    <source>
        <strain evidence="8">Snail1</strain>
        <tissue evidence="8">Muscle</tissue>
    </source>
</reference>
<dbReference type="InterPro" id="IPR023753">
    <property type="entry name" value="FAD/NAD-binding_dom"/>
</dbReference>
<accession>A0AAN9FX16</accession>
<evidence type="ECO:0000256" key="3">
    <source>
        <dbReference type="ARBA" id="ARBA00022827"/>
    </source>
</evidence>
<dbReference type="InterPro" id="IPR036188">
    <property type="entry name" value="FAD/NAD-bd_sf"/>
</dbReference>
<gene>
    <name evidence="8" type="ORF">V1264_022061</name>
</gene>